<keyword evidence="3" id="KW-1185">Reference proteome</keyword>
<protein>
    <submittedName>
        <fullName evidence="2">Uncharacterized protein</fullName>
    </submittedName>
</protein>
<feature type="compositionally biased region" description="Basic and acidic residues" evidence="1">
    <location>
        <begin position="17"/>
        <end position="31"/>
    </location>
</feature>
<organism evidence="2 3">
    <name type="scientific">Cryptococcus floricola</name>
    <dbReference type="NCBI Taxonomy" id="2591691"/>
    <lineage>
        <taxon>Eukaryota</taxon>
        <taxon>Fungi</taxon>
        <taxon>Dikarya</taxon>
        <taxon>Basidiomycota</taxon>
        <taxon>Agaricomycotina</taxon>
        <taxon>Tremellomycetes</taxon>
        <taxon>Tremellales</taxon>
        <taxon>Cryptococcaceae</taxon>
        <taxon>Cryptococcus</taxon>
    </lineage>
</organism>
<comment type="caution">
    <text evidence="2">The sequence shown here is derived from an EMBL/GenBank/DDBJ whole genome shotgun (WGS) entry which is preliminary data.</text>
</comment>
<evidence type="ECO:0000313" key="3">
    <source>
        <dbReference type="Proteomes" id="UP000322245"/>
    </source>
</evidence>
<name>A0A5D3ALH1_9TREE</name>
<dbReference type="AlphaFoldDB" id="A0A5D3ALH1"/>
<feature type="compositionally biased region" description="Low complexity" evidence="1">
    <location>
        <begin position="177"/>
        <end position="186"/>
    </location>
</feature>
<dbReference type="EMBL" id="NIDF01000206">
    <property type="protein sequence ID" value="TYJ51632.1"/>
    <property type="molecule type" value="Genomic_DNA"/>
</dbReference>
<dbReference type="Proteomes" id="UP000322245">
    <property type="component" value="Unassembled WGS sequence"/>
</dbReference>
<feature type="region of interest" description="Disordered" evidence="1">
    <location>
        <begin position="131"/>
        <end position="205"/>
    </location>
</feature>
<feature type="region of interest" description="Disordered" evidence="1">
    <location>
        <begin position="1"/>
        <end position="76"/>
    </location>
</feature>
<feature type="compositionally biased region" description="Low complexity" evidence="1">
    <location>
        <begin position="195"/>
        <end position="205"/>
    </location>
</feature>
<evidence type="ECO:0000313" key="2">
    <source>
        <dbReference type="EMBL" id="TYJ51632.1"/>
    </source>
</evidence>
<proteinExistence type="predicted"/>
<reference evidence="2 3" key="1">
    <citation type="submission" date="2017-05" db="EMBL/GenBank/DDBJ databases">
        <title>The Genome Sequence of Tsuchiyaea wingfieldii DSM 27421.</title>
        <authorList>
            <person name="Cuomo C."/>
            <person name="Passer A."/>
            <person name="Billmyre B."/>
            <person name="Heitman J."/>
        </authorList>
    </citation>
    <scope>NUCLEOTIDE SEQUENCE [LARGE SCALE GENOMIC DNA]</scope>
    <source>
        <strain evidence="2 3">DSM 27421</strain>
    </source>
</reference>
<evidence type="ECO:0000256" key="1">
    <source>
        <dbReference type="SAM" id="MobiDB-lite"/>
    </source>
</evidence>
<feature type="compositionally biased region" description="Basic and acidic residues" evidence="1">
    <location>
        <begin position="133"/>
        <end position="145"/>
    </location>
</feature>
<accession>A0A5D3ALH1</accession>
<gene>
    <name evidence="2" type="ORF">B9479_007784</name>
</gene>
<feature type="compositionally biased region" description="Low complexity" evidence="1">
    <location>
        <begin position="34"/>
        <end position="48"/>
    </location>
</feature>
<sequence length="205" mass="23223">MSTYNDAYYTSPYDTPIGHDEESATIEEVRQYLDSMSDSSTEYSYEDYFPPADTRRPNPYPPQDEDEYQSDAGRGPYTENERIIRSVASQAADSAMIHLDHLPYEERVRLAREEAMTQMRRQGITVLSSAETRVVDADSGERREEVPDDDASSVDSSYPYRVYYPDNGGDANERYPVDSYDPYPSYNLDDGDDASSSSSNSVVND</sequence>